<evidence type="ECO:0000256" key="4">
    <source>
        <dbReference type="HAMAP-Rule" id="MF_00923"/>
    </source>
</evidence>
<dbReference type="GO" id="GO:0009279">
    <property type="term" value="C:cell outer membrane"/>
    <property type="evidence" value="ECO:0007669"/>
    <property type="project" value="UniProtKB-SubCell"/>
</dbReference>
<dbReference type="PANTHER" id="PTHR34512">
    <property type="entry name" value="CELL SURFACE PROTEIN"/>
    <property type="match status" value="1"/>
</dbReference>
<dbReference type="PROSITE" id="PS51257">
    <property type="entry name" value="PROKAR_LIPOPROTEIN"/>
    <property type="match status" value="1"/>
</dbReference>
<evidence type="ECO:0000256" key="2">
    <source>
        <dbReference type="ARBA" id="ARBA00023136"/>
    </source>
</evidence>
<dbReference type="HAMAP" id="MF_00923">
    <property type="entry name" value="OM_assembly_BamB"/>
    <property type="match status" value="1"/>
</dbReference>
<dbReference type="GO" id="GO:0051205">
    <property type="term" value="P:protein insertion into membrane"/>
    <property type="evidence" value="ECO:0007669"/>
    <property type="project" value="UniProtKB-UniRule"/>
</dbReference>
<dbReference type="OrthoDB" id="5173551at2"/>
<dbReference type="Gene3D" id="2.130.10.10">
    <property type="entry name" value="YVTN repeat-like/Quinoprotein amine dehydrogenase"/>
    <property type="match status" value="1"/>
</dbReference>
<dbReference type="RefSeq" id="WP_121877146.1">
    <property type="nucleotide sequence ID" value="NZ_REFJ01000004.1"/>
</dbReference>
<evidence type="ECO:0000256" key="1">
    <source>
        <dbReference type="ARBA" id="ARBA00022729"/>
    </source>
</evidence>
<comment type="similarity">
    <text evidence="4">Belongs to the BamB family.</text>
</comment>
<comment type="subunit">
    <text evidence="4">Part of the Bam complex.</text>
</comment>
<evidence type="ECO:0000259" key="5">
    <source>
        <dbReference type="Pfam" id="PF13360"/>
    </source>
</evidence>
<dbReference type="InterPro" id="IPR015943">
    <property type="entry name" value="WD40/YVTN_repeat-like_dom_sf"/>
</dbReference>
<comment type="subcellular location">
    <subcellularLocation>
        <location evidence="4">Cell outer membrane</location>
        <topology evidence="4">Lipid-anchor</topology>
    </subcellularLocation>
</comment>
<dbReference type="InterPro" id="IPR011047">
    <property type="entry name" value="Quinoprotein_ADH-like_sf"/>
</dbReference>
<dbReference type="EMBL" id="REFJ01000004">
    <property type="protein sequence ID" value="RMA79390.1"/>
    <property type="molecule type" value="Genomic_DNA"/>
</dbReference>
<dbReference type="NCBIfam" id="TIGR03300">
    <property type="entry name" value="assembly_YfgL"/>
    <property type="match status" value="1"/>
</dbReference>
<dbReference type="SMART" id="SM00564">
    <property type="entry name" value="PQQ"/>
    <property type="match status" value="6"/>
</dbReference>
<accession>A0A3M0A3I2</accession>
<keyword evidence="7" id="KW-1185">Reference proteome</keyword>
<dbReference type="InterPro" id="IPR018391">
    <property type="entry name" value="PQQ_b-propeller_rpt"/>
</dbReference>
<dbReference type="Proteomes" id="UP000267187">
    <property type="component" value="Unassembled WGS sequence"/>
</dbReference>
<dbReference type="InterPro" id="IPR017687">
    <property type="entry name" value="BamB"/>
</dbReference>
<name>A0A3M0A3I2_9GAMM</name>
<comment type="caution">
    <text evidence="6">The sequence shown here is derived from an EMBL/GenBank/DDBJ whole genome shotgun (WGS) entry which is preliminary data.</text>
</comment>
<evidence type="ECO:0000256" key="3">
    <source>
        <dbReference type="ARBA" id="ARBA00023237"/>
    </source>
</evidence>
<proteinExistence type="inferred from homology"/>
<keyword evidence="2 4" id="KW-0472">Membrane</keyword>
<dbReference type="AlphaFoldDB" id="A0A3M0A3I2"/>
<dbReference type="InterPro" id="IPR002372">
    <property type="entry name" value="PQQ_rpt_dom"/>
</dbReference>
<dbReference type="SUPFAM" id="SSF50998">
    <property type="entry name" value="Quinoprotein alcohol dehydrogenase-like"/>
    <property type="match status" value="1"/>
</dbReference>
<reference evidence="6 7" key="1">
    <citation type="submission" date="2018-10" db="EMBL/GenBank/DDBJ databases">
        <title>Genomic Encyclopedia of Type Strains, Phase IV (KMG-IV): sequencing the most valuable type-strain genomes for metagenomic binning, comparative biology and taxonomic classification.</title>
        <authorList>
            <person name="Goeker M."/>
        </authorList>
    </citation>
    <scope>NUCLEOTIDE SEQUENCE [LARGE SCALE GENOMIC DNA]</scope>
    <source>
        <strain evidence="6 7">DSM 25080</strain>
    </source>
</reference>
<keyword evidence="4" id="KW-0564">Palmitate</keyword>
<comment type="function">
    <text evidence="4">Part of the outer membrane protein assembly complex, which is involved in assembly and insertion of beta-barrel proteins into the outer membrane.</text>
</comment>
<gene>
    <name evidence="4" type="primary">bamB</name>
    <name evidence="6" type="ORF">DFR27_1830</name>
</gene>
<dbReference type="GO" id="GO:0043165">
    <property type="term" value="P:Gram-negative-bacterium-type cell outer membrane assembly"/>
    <property type="evidence" value="ECO:0007669"/>
    <property type="project" value="UniProtKB-UniRule"/>
</dbReference>
<feature type="domain" description="Pyrrolo-quinoline quinone repeat" evidence="5">
    <location>
        <begin position="75"/>
        <end position="306"/>
    </location>
</feature>
<organism evidence="6 7">
    <name type="scientific">Umboniibacter marinipuniceus</name>
    <dbReference type="NCBI Taxonomy" id="569599"/>
    <lineage>
        <taxon>Bacteria</taxon>
        <taxon>Pseudomonadati</taxon>
        <taxon>Pseudomonadota</taxon>
        <taxon>Gammaproteobacteria</taxon>
        <taxon>Cellvibrionales</taxon>
        <taxon>Cellvibrionaceae</taxon>
        <taxon>Umboniibacter</taxon>
    </lineage>
</organism>
<evidence type="ECO:0000313" key="7">
    <source>
        <dbReference type="Proteomes" id="UP000267187"/>
    </source>
</evidence>
<evidence type="ECO:0000313" key="6">
    <source>
        <dbReference type="EMBL" id="RMA79390.1"/>
    </source>
</evidence>
<dbReference type="PANTHER" id="PTHR34512:SF30">
    <property type="entry name" value="OUTER MEMBRANE PROTEIN ASSEMBLY FACTOR BAMB"/>
    <property type="match status" value="1"/>
</dbReference>
<keyword evidence="4" id="KW-0449">Lipoprotein</keyword>
<keyword evidence="3 4" id="KW-0998">Cell outer membrane</keyword>
<keyword evidence="1 4" id="KW-0732">Signal</keyword>
<dbReference type="Pfam" id="PF13360">
    <property type="entry name" value="PQQ_2"/>
    <property type="match status" value="1"/>
</dbReference>
<protein>
    <recommendedName>
        <fullName evidence="4">Outer membrane protein assembly factor BamB</fullName>
    </recommendedName>
</protein>
<sequence length="380" mass="40167">MRFSKLVAGVVVATLLSGCEIFDDEDPKAPADLVDFEPTLSVSKDWSQKIGSQHEYLSPMRLAEDAGVIFAANLDGEVSAFRRNSGEKVWEVALDIPLSGGVSASRGLVTVGGPQGEVVALSTVDGTEKWRAKLATEVLSAPVNTGRQVVVHTPDGLVTGLSSSDGSELWKYKETLPLLTMQGVSEPILEGPLALVGFASGKLSAIRTDTGLPAWEALIALPSGRSDIERMVDLDGEPVVVGQSVIAATLQGSIKALDMRGGRVLWEADASTSKALAAGFSQVYIAELDGSVTAYRADTGAQVWRNDQLSYRGLSAPVTWSSYLAVGDADGYVHVMSQRDGSFVARFSVSGAVRSLMASRGKSLYVLDDSGRITALSIEE</sequence>